<dbReference type="AlphaFoldDB" id="A0A1I8FS28"/>
<reference evidence="3" key="1">
    <citation type="submission" date="2016-11" db="UniProtKB">
        <authorList>
            <consortium name="WormBaseParasite"/>
        </authorList>
    </citation>
    <scope>IDENTIFICATION</scope>
</reference>
<keyword evidence="1" id="KW-0732">Signal</keyword>
<accession>A0A1I8FS28</accession>
<proteinExistence type="predicted"/>
<dbReference type="Proteomes" id="UP000095280">
    <property type="component" value="Unplaced"/>
</dbReference>
<protein>
    <submittedName>
        <fullName evidence="3">Secreted protein</fullName>
    </submittedName>
</protein>
<evidence type="ECO:0000313" key="3">
    <source>
        <dbReference type="WBParaSite" id="maker-unitig_48878-snap-gene-0.1-mRNA-1"/>
    </source>
</evidence>
<evidence type="ECO:0000256" key="1">
    <source>
        <dbReference type="SAM" id="SignalP"/>
    </source>
</evidence>
<name>A0A1I8FS28_9PLAT</name>
<feature type="signal peptide" evidence="1">
    <location>
        <begin position="1"/>
        <end position="16"/>
    </location>
</feature>
<organism evidence="2 3">
    <name type="scientific">Macrostomum lignano</name>
    <dbReference type="NCBI Taxonomy" id="282301"/>
    <lineage>
        <taxon>Eukaryota</taxon>
        <taxon>Metazoa</taxon>
        <taxon>Spiralia</taxon>
        <taxon>Lophotrochozoa</taxon>
        <taxon>Platyhelminthes</taxon>
        <taxon>Rhabditophora</taxon>
        <taxon>Macrostomorpha</taxon>
        <taxon>Macrostomida</taxon>
        <taxon>Macrostomidae</taxon>
        <taxon>Macrostomum</taxon>
    </lineage>
</organism>
<sequence length="88" mass="9957">APVLVALPFVQSMVSALLGVLNSEICILSSSTEALFSSRFHRNSRFRNSRFRVVCVSIGNVCSCIWQAYRIVTFCEYRMCPFGSTRIR</sequence>
<feature type="chain" id="PRO_5009318769" evidence="1">
    <location>
        <begin position="17"/>
        <end position="88"/>
    </location>
</feature>
<dbReference type="WBParaSite" id="maker-unitig_48878-snap-gene-0.1-mRNA-1">
    <property type="protein sequence ID" value="maker-unitig_48878-snap-gene-0.1-mRNA-1"/>
    <property type="gene ID" value="maker-unitig_48878-snap-gene-0.1"/>
</dbReference>
<keyword evidence="2" id="KW-1185">Reference proteome</keyword>
<evidence type="ECO:0000313" key="2">
    <source>
        <dbReference type="Proteomes" id="UP000095280"/>
    </source>
</evidence>